<dbReference type="InterPro" id="IPR005467">
    <property type="entry name" value="His_kinase_dom"/>
</dbReference>
<accession>A0ABY5S3C3</accession>
<evidence type="ECO:0000313" key="10">
    <source>
        <dbReference type="Proteomes" id="UP001017257"/>
    </source>
</evidence>
<dbReference type="PANTHER" id="PTHR43304:SF1">
    <property type="entry name" value="PAC DOMAIN-CONTAINING PROTEIN"/>
    <property type="match status" value="1"/>
</dbReference>
<dbReference type="InterPro" id="IPR000014">
    <property type="entry name" value="PAS"/>
</dbReference>
<dbReference type="Pfam" id="PF02518">
    <property type="entry name" value="HATPase_c"/>
    <property type="match status" value="1"/>
</dbReference>
<dbReference type="Pfam" id="PF13426">
    <property type="entry name" value="PAS_9"/>
    <property type="match status" value="1"/>
</dbReference>
<dbReference type="CDD" id="cd00082">
    <property type="entry name" value="HisKA"/>
    <property type="match status" value="1"/>
</dbReference>
<comment type="catalytic activity">
    <reaction evidence="1">
        <text>ATP + protein L-histidine = ADP + protein N-phospho-L-histidine.</text>
        <dbReference type="EC" id="2.7.13.3"/>
    </reaction>
</comment>
<dbReference type="Pfam" id="PF08447">
    <property type="entry name" value="PAS_3"/>
    <property type="match status" value="1"/>
</dbReference>
<geneLocation type="plasmid" evidence="9 10">
    <name>pR24_2</name>
</geneLocation>
<dbReference type="SMART" id="SM00388">
    <property type="entry name" value="HisKA"/>
    <property type="match status" value="1"/>
</dbReference>
<dbReference type="RefSeq" id="WP_173949663.1">
    <property type="nucleotide sequence ID" value="NZ_CP102847.1"/>
</dbReference>
<dbReference type="InterPro" id="IPR003594">
    <property type="entry name" value="HATPase_dom"/>
</dbReference>
<dbReference type="Gene3D" id="1.10.287.130">
    <property type="match status" value="1"/>
</dbReference>
<dbReference type="SMART" id="SM00387">
    <property type="entry name" value="HATPase_c"/>
    <property type="match status" value="1"/>
</dbReference>
<evidence type="ECO:0000259" key="7">
    <source>
        <dbReference type="PROSITE" id="PS50112"/>
    </source>
</evidence>
<dbReference type="InterPro" id="IPR000700">
    <property type="entry name" value="PAS-assoc_C"/>
</dbReference>
<feature type="domain" description="PAC" evidence="8">
    <location>
        <begin position="266"/>
        <end position="316"/>
    </location>
</feature>
<evidence type="ECO:0000313" key="9">
    <source>
        <dbReference type="EMBL" id="UVF22719.1"/>
    </source>
</evidence>
<dbReference type="Pfam" id="PF00512">
    <property type="entry name" value="HisKA"/>
    <property type="match status" value="1"/>
</dbReference>
<dbReference type="InterPro" id="IPR036890">
    <property type="entry name" value="HATPase_C_sf"/>
</dbReference>
<dbReference type="InterPro" id="IPR035965">
    <property type="entry name" value="PAS-like_dom_sf"/>
</dbReference>
<dbReference type="PROSITE" id="PS50112">
    <property type="entry name" value="PAS"/>
    <property type="match status" value="2"/>
</dbReference>
<keyword evidence="9" id="KW-0614">Plasmid</keyword>
<dbReference type="EMBL" id="CP102847">
    <property type="protein sequence ID" value="UVF22719.1"/>
    <property type="molecule type" value="Genomic_DNA"/>
</dbReference>
<dbReference type="Gene3D" id="3.30.565.10">
    <property type="entry name" value="Histidine kinase-like ATPase, C-terminal domain"/>
    <property type="match status" value="1"/>
</dbReference>
<dbReference type="SUPFAM" id="SSF55785">
    <property type="entry name" value="PYP-like sensor domain (PAS domain)"/>
    <property type="match status" value="2"/>
</dbReference>
<dbReference type="InterPro" id="IPR013655">
    <property type="entry name" value="PAS_fold_3"/>
</dbReference>
<organism evidence="9 10">
    <name type="scientific">Microvirga terrae</name>
    <dbReference type="NCBI Taxonomy" id="2740529"/>
    <lineage>
        <taxon>Bacteria</taxon>
        <taxon>Pseudomonadati</taxon>
        <taxon>Pseudomonadota</taxon>
        <taxon>Alphaproteobacteria</taxon>
        <taxon>Hyphomicrobiales</taxon>
        <taxon>Methylobacteriaceae</taxon>
        <taxon>Microvirga</taxon>
    </lineage>
</organism>
<evidence type="ECO:0000256" key="1">
    <source>
        <dbReference type="ARBA" id="ARBA00000085"/>
    </source>
</evidence>
<feature type="domain" description="PAC" evidence="8">
    <location>
        <begin position="135"/>
        <end position="187"/>
    </location>
</feature>
<reference evidence="9" key="1">
    <citation type="submission" date="2022-08" db="EMBL/GenBank/DDBJ databases">
        <title>Microvirga terrae sp. nov., isolated from soil.</title>
        <authorList>
            <person name="Kim K.H."/>
            <person name="Seo Y.L."/>
            <person name="Kim J.M."/>
            <person name="Lee J.K."/>
            <person name="Han D.M."/>
            <person name="Jeon C.O."/>
        </authorList>
    </citation>
    <scope>NUCLEOTIDE SEQUENCE</scope>
    <source>
        <strain evidence="9">R24</strain>
        <plasmid evidence="9">pR24_2</plasmid>
    </source>
</reference>
<dbReference type="PROSITE" id="PS50113">
    <property type="entry name" value="PAC"/>
    <property type="match status" value="2"/>
</dbReference>
<proteinExistence type="predicted"/>
<feature type="domain" description="PAS" evidence="7">
    <location>
        <begin position="188"/>
        <end position="259"/>
    </location>
</feature>
<gene>
    <name evidence="9" type="ORF">HPT29_028325</name>
</gene>
<dbReference type="Gene3D" id="3.30.450.20">
    <property type="entry name" value="PAS domain"/>
    <property type="match status" value="2"/>
</dbReference>
<feature type="domain" description="PAS" evidence="7">
    <location>
        <begin position="62"/>
        <end position="132"/>
    </location>
</feature>
<evidence type="ECO:0000259" key="6">
    <source>
        <dbReference type="PROSITE" id="PS50109"/>
    </source>
</evidence>
<evidence type="ECO:0000259" key="8">
    <source>
        <dbReference type="PROSITE" id="PS50113"/>
    </source>
</evidence>
<dbReference type="Proteomes" id="UP001017257">
    <property type="component" value="Plasmid pR24_2"/>
</dbReference>
<dbReference type="InterPro" id="IPR052162">
    <property type="entry name" value="Sensor_kinase/Photoreceptor"/>
</dbReference>
<dbReference type="SMART" id="SM00086">
    <property type="entry name" value="PAC"/>
    <property type="match status" value="2"/>
</dbReference>
<dbReference type="PROSITE" id="PS50109">
    <property type="entry name" value="HIS_KIN"/>
    <property type="match status" value="1"/>
</dbReference>
<keyword evidence="4" id="KW-0808">Transferase</keyword>
<dbReference type="PRINTS" id="PR00344">
    <property type="entry name" value="BCTRLSENSOR"/>
</dbReference>
<dbReference type="SUPFAM" id="SSF55874">
    <property type="entry name" value="ATPase domain of HSP90 chaperone/DNA topoisomerase II/histidine kinase"/>
    <property type="match status" value="1"/>
</dbReference>
<dbReference type="InterPro" id="IPR001610">
    <property type="entry name" value="PAC"/>
</dbReference>
<keyword evidence="3" id="KW-0597">Phosphoprotein</keyword>
<dbReference type="SUPFAM" id="SSF47384">
    <property type="entry name" value="Homodimeric domain of signal transducing histidine kinase"/>
    <property type="match status" value="1"/>
</dbReference>
<name>A0ABY5S3C3_9HYPH</name>
<sequence>MAPRSTLNVSLTAELVHLIGEDVSSGHYQSASDIIDAALQSFYEGRAMPDLYGPADGALARSREQVEALFAQAAAGMAQCDPTGRFVRVNDQFCAILGRRRDELLQLSMQDCTHPDDLAHNVTLFRRALKLGEAFEIEKRYLRPDGSVVWVRNAVSPVRDRSGTLDSLLAVSIDMTDYKNAQEDLRESEALKGSILEAALDCIISTDGESHIIEWNSAAEQTFGFTREAVLGQDLAGLIIPPEYRDRHRRGMAHYLATGEGPVLNRRIELEALRADGSRFPVELAISPISSGKGPRFTAYLRDITLRKQAEAEARESERRYREGQMELAHANRVATMAQLTGSIAHEVNQPIAATVASAQAALRWLARQSPDLDKVRQLLTQIVKNSTRASEIIHRIRDLIQKAPPRQDLLEISGPIREVIELTRAEAMKNRVSLKTELADGLPLVRGDRVQLQQVMLNLIVNAVDALSGVSDGEREVLISTGTDKSGGVLVTVRDSGPGLQVATSERVFEAFYTTKAAGMGMGLAISRSIIEGHGGRMWASANEPCGAVFQFTLPIPSNGAS</sequence>
<evidence type="ECO:0000256" key="5">
    <source>
        <dbReference type="ARBA" id="ARBA00022777"/>
    </source>
</evidence>
<keyword evidence="10" id="KW-1185">Reference proteome</keyword>
<dbReference type="SMART" id="SM00091">
    <property type="entry name" value="PAS"/>
    <property type="match status" value="2"/>
</dbReference>
<evidence type="ECO:0000256" key="3">
    <source>
        <dbReference type="ARBA" id="ARBA00022553"/>
    </source>
</evidence>
<dbReference type="EC" id="2.7.13.3" evidence="2"/>
<dbReference type="PANTHER" id="PTHR43304">
    <property type="entry name" value="PHYTOCHROME-LIKE PROTEIN CPH1"/>
    <property type="match status" value="1"/>
</dbReference>
<dbReference type="InterPro" id="IPR036097">
    <property type="entry name" value="HisK_dim/P_sf"/>
</dbReference>
<protein>
    <recommendedName>
        <fullName evidence="2">histidine kinase</fullName>
        <ecNumber evidence="2">2.7.13.3</ecNumber>
    </recommendedName>
</protein>
<dbReference type="NCBIfam" id="TIGR00229">
    <property type="entry name" value="sensory_box"/>
    <property type="match status" value="2"/>
</dbReference>
<evidence type="ECO:0000256" key="4">
    <source>
        <dbReference type="ARBA" id="ARBA00022679"/>
    </source>
</evidence>
<feature type="domain" description="Histidine kinase" evidence="6">
    <location>
        <begin position="343"/>
        <end position="559"/>
    </location>
</feature>
<dbReference type="CDD" id="cd00130">
    <property type="entry name" value="PAS"/>
    <property type="match status" value="2"/>
</dbReference>
<dbReference type="InterPro" id="IPR004358">
    <property type="entry name" value="Sig_transdc_His_kin-like_C"/>
</dbReference>
<evidence type="ECO:0000256" key="2">
    <source>
        <dbReference type="ARBA" id="ARBA00012438"/>
    </source>
</evidence>
<dbReference type="InterPro" id="IPR003661">
    <property type="entry name" value="HisK_dim/P_dom"/>
</dbReference>
<keyword evidence="5" id="KW-0418">Kinase</keyword>